<keyword evidence="2" id="KW-1133">Transmembrane helix</keyword>
<dbReference type="Pfam" id="PF11139">
    <property type="entry name" value="SfLAP"/>
    <property type="match status" value="1"/>
</dbReference>
<comment type="caution">
    <text evidence="3">The sequence shown here is derived from an EMBL/GenBank/DDBJ whole genome shotgun (WGS) entry which is preliminary data.</text>
</comment>
<evidence type="ECO:0000256" key="2">
    <source>
        <dbReference type="SAM" id="Phobius"/>
    </source>
</evidence>
<feature type="compositionally biased region" description="Gly residues" evidence="1">
    <location>
        <begin position="16"/>
        <end position="25"/>
    </location>
</feature>
<feature type="compositionally biased region" description="Basic residues" evidence="1">
    <location>
        <begin position="30"/>
        <end position="44"/>
    </location>
</feature>
<feature type="compositionally biased region" description="Basic and acidic residues" evidence="1">
    <location>
        <begin position="52"/>
        <end position="71"/>
    </location>
</feature>
<feature type="region of interest" description="Disordered" evidence="1">
    <location>
        <begin position="1"/>
        <end position="107"/>
    </location>
</feature>
<feature type="transmembrane region" description="Helical" evidence="2">
    <location>
        <begin position="185"/>
        <end position="203"/>
    </location>
</feature>
<dbReference type="InterPro" id="IPR021315">
    <property type="entry name" value="Gap/Sap"/>
</dbReference>
<organism evidence="3 4">
    <name type="scientific">Cryobacterium zongtaii</name>
    <dbReference type="NCBI Taxonomy" id="1259217"/>
    <lineage>
        <taxon>Bacteria</taxon>
        <taxon>Bacillati</taxon>
        <taxon>Actinomycetota</taxon>
        <taxon>Actinomycetes</taxon>
        <taxon>Micrococcales</taxon>
        <taxon>Microbacteriaceae</taxon>
        <taxon>Cryobacterium</taxon>
    </lineage>
</organism>
<sequence length="331" mass="34485">MDGGPSGGNVVANLGAGRGGRGVVPGVGHRAPRGRDARRRRRGRIAGGDRTVGVDDPGRHGRRDSSADHPSSRRRTRRERRRRHRNRPHGGGARRPDRRPRAPSGAGQSVTAPLLLAIAGLAVLDSFNPATIVAVTLILLAAPRRPVLTALVTVLGAALTVFGAGAALFLGAGAASGAVDGIVQGIRYVAFAAAGLVLILAGIRRFRTRPRTPIALPAWFTPWTALPFGALLTGADLPNAFPYFIAIERLLNAGVTTGAGLLILAGYAVIYCLPCLVLLTVGILSHRRTHALLSRITTRLGTGDVTASPVIAVALILLGGVVASLPFWALR</sequence>
<name>A0A2S3ZBW7_9MICO</name>
<feature type="transmembrane region" description="Helical" evidence="2">
    <location>
        <begin position="305"/>
        <end position="329"/>
    </location>
</feature>
<feature type="transmembrane region" description="Helical" evidence="2">
    <location>
        <begin position="255"/>
        <end position="284"/>
    </location>
</feature>
<evidence type="ECO:0000313" key="3">
    <source>
        <dbReference type="EMBL" id="POH63394.1"/>
    </source>
</evidence>
<gene>
    <name evidence="3" type="ORF">C3B61_14415</name>
</gene>
<evidence type="ECO:0000313" key="4">
    <source>
        <dbReference type="Proteomes" id="UP000237340"/>
    </source>
</evidence>
<keyword evidence="2" id="KW-0812">Transmembrane</keyword>
<dbReference type="AlphaFoldDB" id="A0A2S3ZBW7"/>
<evidence type="ECO:0000256" key="1">
    <source>
        <dbReference type="SAM" id="MobiDB-lite"/>
    </source>
</evidence>
<keyword evidence="4" id="KW-1185">Reference proteome</keyword>
<protein>
    <submittedName>
        <fullName evidence="3">Uncharacterized protein</fullName>
    </submittedName>
</protein>
<reference evidence="3 4" key="1">
    <citation type="submission" date="2018-01" db="EMBL/GenBank/DDBJ databases">
        <title>Cryobacterium sp. nov., from glaciers in China.</title>
        <authorList>
            <person name="Liu Q."/>
            <person name="Xin Y.-H."/>
        </authorList>
    </citation>
    <scope>NUCLEOTIDE SEQUENCE [LARGE SCALE GENOMIC DNA]</scope>
    <source>
        <strain evidence="3 4">TMN-42</strain>
    </source>
</reference>
<feature type="transmembrane region" description="Helical" evidence="2">
    <location>
        <begin position="114"/>
        <end position="140"/>
    </location>
</feature>
<proteinExistence type="predicted"/>
<keyword evidence="2" id="KW-0472">Membrane</keyword>
<feature type="transmembrane region" description="Helical" evidence="2">
    <location>
        <begin position="147"/>
        <end position="173"/>
    </location>
</feature>
<dbReference type="Proteomes" id="UP000237340">
    <property type="component" value="Unassembled WGS sequence"/>
</dbReference>
<feature type="transmembrane region" description="Helical" evidence="2">
    <location>
        <begin position="215"/>
        <end position="235"/>
    </location>
</feature>
<dbReference type="EMBL" id="PPXD01000023">
    <property type="protein sequence ID" value="POH63394.1"/>
    <property type="molecule type" value="Genomic_DNA"/>
</dbReference>
<feature type="compositionally biased region" description="Basic residues" evidence="1">
    <location>
        <begin position="72"/>
        <end position="88"/>
    </location>
</feature>
<accession>A0A2S3ZBW7</accession>